<accession>A0ABP7BBU7</accession>
<dbReference type="Proteomes" id="UP001410795">
    <property type="component" value="Unassembled WGS sequence"/>
</dbReference>
<evidence type="ECO:0000313" key="1">
    <source>
        <dbReference type="EMBL" id="GAA3654619.1"/>
    </source>
</evidence>
<evidence type="ECO:0000313" key="2">
    <source>
        <dbReference type="Proteomes" id="UP001410795"/>
    </source>
</evidence>
<dbReference type="EMBL" id="BAAAYV010000005">
    <property type="protein sequence ID" value="GAA3654619.1"/>
    <property type="molecule type" value="Genomic_DNA"/>
</dbReference>
<sequence length="102" mass="11249">MWAAAPTLAPVSHLQTMIRSEIAIDARSYYLAQDQDIRQLRARIEEAVQAGGRFVDFTEVGNRQVSVLMTAATRVVISLETVQFDARDTGDLGAPYGGMYDL</sequence>
<organism evidence="1 2">
    <name type="scientific">Microbacterium marinilacus</name>
    <dbReference type="NCBI Taxonomy" id="415209"/>
    <lineage>
        <taxon>Bacteria</taxon>
        <taxon>Bacillati</taxon>
        <taxon>Actinomycetota</taxon>
        <taxon>Actinomycetes</taxon>
        <taxon>Micrococcales</taxon>
        <taxon>Microbacteriaceae</taxon>
        <taxon>Microbacterium</taxon>
    </lineage>
</organism>
<comment type="caution">
    <text evidence="1">The sequence shown here is derived from an EMBL/GenBank/DDBJ whole genome shotgun (WGS) entry which is preliminary data.</text>
</comment>
<name>A0ABP7BBU7_9MICO</name>
<protein>
    <submittedName>
        <fullName evidence="1">Uncharacterized protein</fullName>
    </submittedName>
</protein>
<keyword evidence="2" id="KW-1185">Reference proteome</keyword>
<reference evidence="2" key="1">
    <citation type="journal article" date="2019" name="Int. J. Syst. Evol. Microbiol.">
        <title>The Global Catalogue of Microorganisms (GCM) 10K type strain sequencing project: providing services to taxonomists for standard genome sequencing and annotation.</title>
        <authorList>
            <consortium name="The Broad Institute Genomics Platform"/>
            <consortium name="The Broad Institute Genome Sequencing Center for Infectious Disease"/>
            <person name="Wu L."/>
            <person name="Ma J."/>
        </authorList>
    </citation>
    <scope>NUCLEOTIDE SEQUENCE [LARGE SCALE GENOMIC DNA]</scope>
    <source>
        <strain evidence="2">JCM 16546</strain>
    </source>
</reference>
<proteinExistence type="predicted"/>
<gene>
    <name evidence="1" type="ORF">GCM10022202_13420</name>
</gene>